<dbReference type="EMBL" id="MU277193">
    <property type="protein sequence ID" value="KAI0066279.1"/>
    <property type="molecule type" value="Genomic_DNA"/>
</dbReference>
<protein>
    <submittedName>
        <fullName evidence="1">Uncharacterized protein</fullName>
    </submittedName>
</protein>
<organism evidence="1 2">
    <name type="scientific">Artomyces pyxidatus</name>
    <dbReference type="NCBI Taxonomy" id="48021"/>
    <lineage>
        <taxon>Eukaryota</taxon>
        <taxon>Fungi</taxon>
        <taxon>Dikarya</taxon>
        <taxon>Basidiomycota</taxon>
        <taxon>Agaricomycotina</taxon>
        <taxon>Agaricomycetes</taxon>
        <taxon>Russulales</taxon>
        <taxon>Auriscalpiaceae</taxon>
        <taxon>Artomyces</taxon>
    </lineage>
</organism>
<accession>A0ACB8TBI6</accession>
<sequence length="232" mass="25736">MGGDRVRGKAGRARTKRWRWSCGREEREKERGEACLKGLWRALSICKLLGERRRGPRRGKYERTGALWLSEGELGVAVLVAQHTPANRRHDVTRRFDAPALCPRSGVRLSPLCTCPAASLSKASASIMHSLSLAPSASSTSLGLRCANGHDTPPARPCSSPVELHRRSHAAAPSFVAFPQFFFSLLPSVYPSCSYFSSPWIGLRTPQLRHRLVRSQRLRTYHLLFYSSAVAA</sequence>
<reference evidence="1" key="1">
    <citation type="submission" date="2021-03" db="EMBL/GenBank/DDBJ databases">
        <authorList>
            <consortium name="DOE Joint Genome Institute"/>
            <person name="Ahrendt S."/>
            <person name="Looney B.P."/>
            <person name="Miyauchi S."/>
            <person name="Morin E."/>
            <person name="Drula E."/>
            <person name="Courty P.E."/>
            <person name="Chicoki N."/>
            <person name="Fauchery L."/>
            <person name="Kohler A."/>
            <person name="Kuo A."/>
            <person name="Labutti K."/>
            <person name="Pangilinan J."/>
            <person name="Lipzen A."/>
            <person name="Riley R."/>
            <person name="Andreopoulos W."/>
            <person name="He G."/>
            <person name="Johnson J."/>
            <person name="Barry K.W."/>
            <person name="Grigoriev I.V."/>
            <person name="Nagy L."/>
            <person name="Hibbett D."/>
            <person name="Henrissat B."/>
            <person name="Matheny P.B."/>
            <person name="Labbe J."/>
            <person name="Martin F."/>
        </authorList>
    </citation>
    <scope>NUCLEOTIDE SEQUENCE</scope>
    <source>
        <strain evidence="1">HHB10654</strain>
    </source>
</reference>
<proteinExistence type="predicted"/>
<evidence type="ECO:0000313" key="2">
    <source>
        <dbReference type="Proteomes" id="UP000814140"/>
    </source>
</evidence>
<comment type="caution">
    <text evidence="1">The sequence shown here is derived from an EMBL/GenBank/DDBJ whole genome shotgun (WGS) entry which is preliminary data.</text>
</comment>
<evidence type="ECO:0000313" key="1">
    <source>
        <dbReference type="EMBL" id="KAI0066279.1"/>
    </source>
</evidence>
<keyword evidence="2" id="KW-1185">Reference proteome</keyword>
<dbReference type="Proteomes" id="UP000814140">
    <property type="component" value="Unassembled WGS sequence"/>
</dbReference>
<name>A0ACB8TBI6_9AGAM</name>
<reference evidence="1" key="2">
    <citation type="journal article" date="2022" name="New Phytol.">
        <title>Evolutionary transition to the ectomycorrhizal habit in the genomes of a hyperdiverse lineage of mushroom-forming fungi.</title>
        <authorList>
            <person name="Looney B."/>
            <person name="Miyauchi S."/>
            <person name="Morin E."/>
            <person name="Drula E."/>
            <person name="Courty P.E."/>
            <person name="Kohler A."/>
            <person name="Kuo A."/>
            <person name="LaButti K."/>
            <person name="Pangilinan J."/>
            <person name="Lipzen A."/>
            <person name="Riley R."/>
            <person name="Andreopoulos W."/>
            <person name="He G."/>
            <person name="Johnson J."/>
            <person name="Nolan M."/>
            <person name="Tritt A."/>
            <person name="Barry K.W."/>
            <person name="Grigoriev I.V."/>
            <person name="Nagy L.G."/>
            <person name="Hibbett D."/>
            <person name="Henrissat B."/>
            <person name="Matheny P.B."/>
            <person name="Labbe J."/>
            <person name="Martin F.M."/>
        </authorList>
    </citation>
    <scope>NUCLEOTIDE SEQUENCE</scope>
    <source>
        <strain evidence="1">HHB10654</strain>
    </source>
</reference>
<gene>
    <name evidence="1" type="ORF">BV25DRAFT_1525933</name>
</gene>